<accession>A0A978VPG8</accession>
<dbReference type="AlphaFoldDB" id="A0A978VPG8"/>
<organism evidence="2 3">
    <name type="scientific">Ziziphus jujuba var. spinosa</name>
    <dbReference type="NCBI Taxonomy" id="714518"/>
    <lineage>
        <taxon>Eukaryota</taxon>
        <taxon>Viridiplantae</taxon>
        <taxon>Streptophyta</taxon>
        <taxon>Embryophyta</taxon>
        <taxon>Tracheophyta</taxon>
        <taxon>Spermatophyta</taxon>
        <taxon>Magnoliopsida</taxon>
        <taxon>eudicotyledons</taxon>
        <taxon>Gunneridae</taxon>
        <taxon>Pentapetalae</taxon>
        <taxon>rosids</taxon>
        <taxon>fabids</taxon>
        <taxon>Rosales</taxon>
        <taxon>Rhamnaceae</taxon>
        <taxon>Paliureae</taxon>
        <taxon>Ziziphus</taxon>
    </lineage>
</organism>
<feature type="compositionally biased region" description="Basic and acidic residues" evidence="1">
    <location>
        <begin position="116"/>
        <end position="125"/>
    </location>
</feature>
<gene>
    <name evidence="2" type="ORF">FEM48_Zijuj03G0093300</name>
</gene>
<feature type="region of interest" description="Disordered" evidence="1">
    <location>
        <begin position="116"/>
        <end position="139"/>
    </location>
</feature>
<dbReference type="PANTHER" id="PTHR33645">
    <property type="entry name" value="AMINOPEPTIDASE (DUF3754)"/>
    <property type="match status" value="1"/>
</dbReference>
<evidence type="ECO:0000313" key="2">
    <source>
        <dbReference type="EMBL" id="KAH7537443.1"/>
    </source>
</evidence>
<dbReference type="PANTHER" id="PTHR33645:SF2">
    <property type="entry name" value="FAMILY PROTEIN, PUTATIVE (DUF3754)-RELATED"/>
    <property type="match status" value="1"/>
</dbReference>
<reference evidence="2" key="1">
    <citation type="journal article" date="2021" name="Front. Plant Sci.">
        <title>Chromosome-Scale Genome Assembly for Chinese Sour Jujube and Insights Into Its Genome Evolution and Domestication Signature.</title>
        <authorList>
            <person name="Shen L.-Y."/>
            <person name="Luo H."/>
            <person name="Wang X.-L."/>
            <person name="Wang X.-M."/>
            <person name="Qiu X.-J."/>
            <person name="Liu H."/>
            <person name="Zhou S.-S."/>
            <person name="Jia K.-H."/>
            <person name="Nie S."/>
            <person name="Bao Y.-T."/>
            <person name="Zhang R.-G."/>
            <person name="Yun Q.-Z."/>
            <person name="Chai Y.-H."/>
            <person name="Lu J.-Y."/>
            <person name="Li Y."/>
            <person name="Zhao S.-W."/>
            <person name="Mao J.-F."/>
            <person name="Jia S.-G."/>
            <person name="Mao Y.-M."/>
        </authorList>
    </citation>
    <scope>NUCLEOTIDE SEQUENCE</scope>
    <source>
        <strain evidence="2">AT0</strain>
        <tissue evidence="2">Leaf</tissue>
    </source>
</reference>
<sequence>MLSVSSSSSSSWQALSRLGALSVPSHSHHRSSVPSPATHSQPLFHCSLTGFRDISPVTSPAKSDVVSFTKYVFPDRNTSKAEQFLLLSSCLDSILHAEHKRILQEMRADYFVSHRTENGQRKREGSPNPNGKVVGEGEDSESAINGIGSLEDEDTELSNLNAIQSFSQRLDRDLMLTSALNSDYLLTSSIYVDWKKASESNAIIFRRGYVTETQLSMMLGKHKKHKSGLRLKLWLKDYLLFEQSFQYDERTSDGPLGLDQLSDRDLPIWLAAQRAVFRYEVFLSPVGPRGRLLRKLLTWIGLIPPTPGTPFDVDRDANASVPNTRFVAVLFSLPSSFIVAVLNI</sequence>
<evidence type="ECO:0000256" key="1">
    <source>
        <dbReference type="SAM" id="MobiDB-lite"/>
    </source>
</evidence>
<dbReference type="Proteomes" id="UP000813462">
    <property type="component" value="Unassembled WGS sequence"/>
</dbReference>
<proteinExistence type="predicted"/>
<name>A0A978VPG8_ZIZJJ</name>
<evidence type="ECO:0000313" key="3">
    <source>
        <dbReference type="Proteomes" id="UP000813462"/>
    </source>
</evidence>
<protein>
    <submittedName>
        <fullName evidence="2">Uncharacterized protein</fullName>
    </submittedName>
</protein>
<dbReference type="EMBL" id="JAEACU010000003">
    <property type="protein sequence ID" value="KAH7537443.1"/>
    <property type="molecule type" value="Genomic_DNA"/>
</dbReference>
<comment type="caution">
    <text evidence="2">The sequence shown here is derived from an EMBL/GenBank/DDBJ whole genome shotgun (WGS) entry which is preliminary data.</text>
</comment>